<feature type="transmembrane region" description="Helical" evidence="6">
    <location>
        <begin position="70"/>
        <end position="90"/>
    </location>
</feature>
<keyword evidence="3 6" id="KW-0812">Transmembrane</keyword>
<dbReference type="PANTHER" id="PTHR30086">
    <property type="entry name" value="ARGININE EXPORTER PROTEIN ARGO"/>
    <property type="match status" value="1"/>
</dbReference>
<evidence type="ECO:0000256" key="1">
    <source>
        <dbReference type="ARBA" id="ARBA00004651"/>
    </source>
</evidence>
<dbReference type="GO" id="GO:0005886">
    <property type="term" value="C:plasma membrane"/>
    <property type="evidence" value="ECO:0007669"/>
    <property type="project" value="UniProtKB-SubCell"/>
</dbReference>
<evidence type="ECO:0000313" key="7">
    <source>
        <dbReference type="EMBL" id="ANV78752.1"/>
    </source>
</evidence>
<sequence length="197" mass="21258">MDSELLAQFLVFTIAMCFSPGPNNILCAAHGSQHGFKGTLPLISGMAVGWSSLGIFVGGATVFIEKNQNFFDLLTYIGALYIAYLGYQVFKSSPMSDDEQKSTKLGPITGIVLQIVNGKAWIHFLVLMTQFGLLFGPSFGAKVMLVGLNLVFGLPAVMTWAGFGTQLRKLFTTTKSATMLNRGMGFSLIAVAIWIVV</sequence>
<reference evidence="7" key="1">
    <citation type="submission" date="2014-11" db="EMBL/GenBank/DDBJ databases">
        <authorList>
            <person name="Zhu J."/>
            <person name="Qi W."/>
            <person name="Song R."/>
        </authorList>
    </citation>
    <scope>NUCLEOTIDE SEQUENCE</scope>
</reference>
<dbReference type="InterPro" id="IPR001123">
    <property type="entry name" value="LeuE-type"/>
</dbReference>
<dbReference type="Pfam" id="PF01810">
    <property type="entry name" value="LysE"/>
    <property type="match status" value="1"/>
</dbReference>
<organism evidence="7">
    <name type="scientific">uncultured Poseidoniia archaeon</name>
    <dbReference type="NCBI Taxonomy" id="1697135"/>
    <lineage>
        <taxon>Archaea</taxon>
        <taxon>Methanobacteriati</taxon>
        <taxon>Thermoplasmatota</taxon>
        <taxon>Candidatus Poseidoniia</taxon>
        <taxon>environmental samples</taxon>
    </lineage>
</organism>
<evidence type="ECO:0000256" key="4">
    <source>
        <dbReference type="ARBA" id="ARBA00022989"/>
    </source>
</evidence>
<reference evidence="7" key="2">
    <citation type="journal article" date="2015" name="ISME J.">
        <title>A new class of marine Euryarchaeota group II from the Mediterranean deep chlorophyll maximum.</title>
        <authorList>
            <person name="Martin-Cuadrado A.B."/>
            <person name="Garcia-Heredia I."/>
            <person name="Molto A.G."/>
            <person name="Lopez-Ubeda R."/>
            <person name="Kimes N."/>
            <person name="Lopez-Garcia P."/>
            <person name="Moreira D."/>
            <person name="Rodriguez-Valera F."/>
        </authorList>
    </citation>
    <scope>NUCLEOTIDE SEQUENCE</scope>
</reference>
<accession>A0A1B1T8Z3</accession>
<comment type="subcellular location">
    <subcellularLocation>
        <location evidence="1">Cell membrane</location>
        <topology evidence="1">Multi-pass membrane protein</topology>
    </subcellularLocation>
</comment>
<feature type="transmembrane region" description="Helical" evidence="6">
    <location>
        <begin position="40"/>
        <end position="64"/>
    </location>
</feature>
<dbReference type="GO" id="GO:0015171">
    <property type="term" value="F:amino acid transmembrane transporter activity"/>
    <property type="evidence" value="ECO:0007669"/>
    <property type="project" value="TreeGrafter"/>
</dbReference>
<feature type="transmembrane region" description="Helical" evidence="6">
    <location>
        <begin position="143"/>
        <end position="167"/>
    </location>
</feature>
<evidence type="ECO:0000256" key="6">
    <source>
        <dbReference type="SAM" id="Phobius"/>
    </source>
</evidence>
<dbReference type="EMBL" id="KP211799">
    <property type="protein sequence ID" value="ANV78752.1"/>
    <property type="molecule type" value="Genomic_DNA"/>
</dbReference>
<dbReference type="PANTHER" id="PTHR30086:SF20">
    <property type="entry name" value="ARGININE EXPORTER PROTEIN ARGO-RELATED"/>
    <property type="match status" value="1"/>
</dbReference>
<dbReference type="AlphaFoldDB" id="A0A1B1T8Z3"/>
<evidence type="ECO:0000256" key="3">
    <source>
        <dbReference type="ARBA" id="ARBA00022692"/>
    </source>
</evidence>
<proteinExistence type="predicted"/>
<keyword evidence="4 6" id="KW-1133">Transmembrane helix</keyword>
<keyword evidence="2" id="KW-1003">Cell membrane</keyword>
<feature type="transmembrane region" description="Helical" evidence="6">
    <location>
        <begin position="6"/>
        <end position="28"/>
    </location>
</feature>
<evidence type="ECO:0000256" key="2">
    <source>
        <dbReference type="ARBA" id="ARBA00022475"/>
    </source>
</evidence>
<protein>
    <submittedName>
        <fullName evidence="7">Putative lysine exporter protein LysE/YggA</fullName>
    </submittedName>
</protein>
<name>A0A1B1T8Z3_9ARCH</name>
<dbReference type="GO" id="GO:0033228">
    <property type="term" value="P:cysteine export across plasma membrane"/>
    <property type="evidence" value="ECO:0007669"/>
    <property type="project" value="TreeGrafter"/>
</dbReference>
<feature type="transmembrane region" description="Helical" evidence="6">
    <location>
        <begin position="111"/>
        <end position="131"/>
    </location>
</feature>
<feature type="transmembrane region" description="Helical" evidence="6">
    <location>
        <begin position="179"/>
        <end position="196"/>
    </location>
</feature>
<keyword evidence="5 6" id="KW-0472">Membrane</keyword>
<evidence type="ECO:0000256" key="5">
    <source>
        <dbReference type="ARBA" id="ARBA00023136"/>
    </source>
</evidence>